<evidence type="ECO:0000259" key="4">
    <source>
        <dbReference type="Pfam" id="PF14512"/>
    </source>
</evidence>
<dbReference type="HOGENOM" id="CLU_070562_1_0_11"/>
<dbReference type="Proteomes" id="UP000006001">
    <property type="component" value="Unassembled WGS sequence"/>
</dbReference>
<evidence type="ECO:0000313" key="6">
    <source>
        <dbReference type="Proteomes" id="UP000006001"/>
    </source>
</evidence>
<name>D0WH41_SLAES</name>
<evidence type="ECO:0000256" key="1">
    <source>
        <dbReference type="ARBA" id="ARBA00022630"/>
    </source>
</evidence>
<keyword evidence="6" id="KW-1185">Reference proteome</keyword>
<reference evidence="5" key="1">
    <citation type="submission" date="2009-10" db="EMBL/GenBank/DDBJ databases">
        <authorList>
            <person name="Weinstock G."/>
            <person name="Sodergren E."/>
            <person name="Clifton S."/>
            <person name="Fulton L."/>
            <person name="Fulton B."/>
            <person name="Courtney L."/>
            <person name="Fronick C."/>
            <person name="Harrison M."/>
            <person name="Strong C."/>
            <person name="Farmer C."/>
            <person name="Delahaunty K."/>
            <person name="Markovic C."/>
            <person name="Hall O."/>
            <person name="Minx P."/>
            <person name="Tomlinson C."/>
            <person name="Mitreva M."/>
            <person name="Nelson J."/>
            <person name="Hou S."/>
            <person name="Wollam A."/>
            <person name="Pepin K.H."/>
            <person name="Johnson M."/>
            <person name="Bhonagiri V."/>
            <person name="Nash W.E."/>
            <person name="Warren W."/>
            <person name="Chinwalla A."/>
            <person name="Mardis E.R."/>
            <person name="Wilson R.K."/>
        </authorList>
    </citation>
    <scope>NUCLEOTIDE SEQUENCE [LARGE SCALE GENOMIC DNA]</scope>
    <source>
        <strain evidence="5">ATCC 700122</strain>
    </source>
</reference>
<dbReference type="Gene3D" id="3.40.109.10">
    <property type="entry name" value="NADH Oxidase"/>
    <property type="match status" value="1"/>
</dbReference>
<dbReference type="InterPro" id="IPR050627">
    <property type="entry name" value="Nitroreductase/BluB"/>
</dbReference>
<keyword evidence="2" id="KW-0288">FMN</keyword>
<dbReference type="PANTHER" id="PTHR23026">
    <property type="entry name" value="NADPH NITROREDUCTASE"/>
    <property type="match status" value="1"/>
</dbReference>
<dbReference type="InterPro" id="IPR029478">
    <property type="entry name" value="TM1586_NiRdase"/>
</dbReference>
<sequence>MYRKEIGMNLQDMKQRRSVRTFDGKGLDPEMLAAMREFLADVPNPFGIEVTFDVLDAEEYGLTSKVISGADYYVCAKVARKSRAELAFGYSFEKFMLQAHSLGLGTVCLAGTLDRPAFERAMNVGEGEFMPCVSPLGRPARKRSLREKAMRAAVKADTRHASEKLFFTGDFAHPLSESEVGMWSIPLEAVRCAPSARNAQPWRLVVDGDQVHFFEARSKGFERETTGDVQKIDLGIAACHCDIAAAEAGIAGGFLESDPGIQREGTVEYVYTFKKSS</sequence>
<evidence type="ECO:0000313" key="5">
    <source>
        <dbReference type="EMBL" id="EEZ61227.1"/>
    </source>
</evidence>
<dbReference type="Pfam" id="PF14512">
    <property type="entry name" value="TM1586_NiRdase"/>
    <property type="match status" value="1"/>
</dbReference>
<keyword evidence="3" id="KW-0560">Oxidoreductase</keyword>
<feature type="domain" description="Putative nitroreductase TM1586" evidence="4">
    <location>
        <begin position="11"/>
        <end position="245"/>
    </location>
</feature>
<dbReference type="EMBL" id="ACUX02000007">
    <property type="protein sequence ID" value="EEZ61227.1"/>
    <property type="molecule type" value="Genomic_DNA"/>
</dbReference>
<dbReference type="Gene3D" id="3.40.109.30">
    <property type="entry name" value="putative nitroreductase (tm1586), domain 2"/>
    <property type="match status" value="1"/>
</dbReference>
<protein>
    <submittedName>
        <fullName evidence="5">Nitroreductase family protein</fullName>
    </submittedName>
</protein>
<dbReference type="InterPro" id="IPR000415">
    <property type="entry name" value="Nitroreductase-like"/>
</dbReference>
<keyword evidence="1" id="KW-0285">Flavoprotein</keyword>
<dbReference type="SUPFAM" id="SSF55469">
    <property type="entry name" value="FMN-dependent nitroreductase-like"/>
    <property type="match status" value="2"/>
</dbReference>
<dbReference type="AlphaFoldDB" id="D0WH41"/>
<dbReference type="GO" id="GO:0016491">
    <property type="term" value="F:oxidoreductase activity"/>
    <property type="evidence" value="ECO:0007669"/>
    <property type="project" value="UniProtKB-KW"/>
</dbReference>
<accession>D0WH41</accession>
<comment type="caution">
    <text evidence="5">The sequence shown here is derived from an EMBL/GenBank/DDBJ whole genome shotgun (WGS) entry which is preliminary data.</text>
</comment>
<dbReference type="STRING" id="649764.HMPREF0762_01308"/>
<evidence type="ECO:0000256" key="3">
    <source>
        <dbReference type="ARBA" id="ARBA00023002"/>
    </source>
</evidence>
<evidence type="ECO:0000256" key="2">
    <source>
        <dbReference type="ARBA" id="ARBA00022643"/>
    </source>
</evidence>
<dbReference type="eggNOG" id="COG0778">
    <property type="taxonomic scope" value="Bacteria"/>
</dbReference>
<gene>
    <name evidence="5" type="ORF">HMPREF0762_01308</name>
</gene>
<organism evidence="5 6">
    <name type="scientific">Slackia exigua (strain ATCC 700122 / DSM 15923 / CIP 105133 / JCM 11022 / KCTC 5966 / S-7)</name>
    <dbReference type="NCBI Taxonomy" id="649764"/>
    <lineage>
        <taxon>Bacteria</taxon>
        <taxon>Bacillati</taxon>
        <taxon>Actinomycetota</taxon>
        <taxon>Coriobacteriia</taxon>
        <taxon>Eggerthellales</taxon>
        <taxon>Eggerthellaceae</taxon>
        <taxon>Slackia</taxon>
    </lineage>
</organism>
<dbReference type="PANTHER" id="PTHR23026:SF90">
    <property type="entry name" value="IODOTYROSINE DEIODINASE 1"/>
    <property type="match status" value="1"/>
</dbReference>
<proteinExistence type="predicted"/>